<evidence type="ECO:0000256" key="4">
    <source>
        <dbReference type="ARBA" id="ARBA00022723"/>
    </source>
</evidence>
<comment type="subcellular location">
    <subcellularLocation>
        <location evidence="1 14">Endoplasmic reticulum membrane</location>
        <topology evidence="1 14">Multi-pass membrane protein</topology>
    </subcellularLocation>
</comment>
<feature type="domain" description="CAAX prenyl protease 1 N-terminal" evidence="16">
    <location>
        <begin position="47"/>
        <end position="230"/>
    </location>
</feature>
<comment type="cofactor">
    <cofactor evidence="13 14">
        <name>Zn(2+)</name>
        <dbReference type="ChEBI" id="CHEBI:29105"/>
    </cofactor>
    <text evidence="13 14">Binds 1 zinc ion per subunit.</text>
</comment>
<evidence type="ECO:0000256" key="13">
    <source>
        <dbReference type="PIRSR" id="PIRSR627057-2"/>
    </source>
</evidence>
<feature type="transmembrane region" description="Helical" evidence="14">
    <location>
        <begin position="201"/>
        <end position="223"/>
    </location>
</feature>
<keyword evidence="10 14" id="KW-0472">Membrane</keyword>
<evidence type="ECO:0000259" key="15">
    <source>
        <dbReference type="Pfam" id="PF01435"/>
    </source>
</evidence>
<evidence type="ECO:0000256" key="11">
    <source>
        <dbReference type="ARBA" id="ARBA00044456"/>
    </source>
</evidence>
<evidence type="ECO:0000256" key="1">
    <source>
        <dbReference type="ARBA" id="ARBA00004477"/>
    </source>
</evidence>
<sequence>MDFLLAQLAVIQRHLAFVATDSIDWKFYVQVFSWSVCIFETYLLLRQYPLYSKNAPPPALAAHFADDSFEKSQVYGKDKAKFSLVSGLYRQIVDSVMLQIGIYAWAWGMGGSIIEKLGYGPQYEITQSVAFASVIVIVSSIPTLPLSVYQTFVLEEKHGFNKTTPGLFIADLFKGWAIGFAIGAPFLSAFLYVFKWAGDRFVPWLMAFLISFQIIMVILYPTVIQPLFNKLSPLAEGELRNRIEALASRLKFPLKHLYEIDGSKRSSHSNAYFFGLPWSKHIVIFDTLIKESKPEEVEAVLGDSMILTPLEAVVSIAMNAISRKFEYEADQFACELESKLKAEDMNDMGDRLGRALITLHVKNLSTVWVDWLYSAYHHSHPTLTERLKALEGYKSAAAKKES</sequence>
<dbReference type="GO" id="GO:0046872">
    <property type="term" value="F:metal ion binding"/>
    <property type="evidence" value="ECO:0007669"/>
    <property type="project" value="UniProtKB-UniRule"/>
</dbReference>
<organism evidence="17 18">
    <name type="scientific">Meripilus lineatus</name>
    <dbReference type="NCBI Taxonomy" id="2056292"/>
    <lineage>
        <taxon>Eukaryota</taxon>
        <taxon>Fungi</taxon>
        <taxon>Dikarya</taxon>
        <taxon>Basidiomycota</taxon>
        <taxon>Agaricomycotina</taxon>
        <taxon>Agaricomycetes</taxon>
        <taxon>Polyporales</taxon>
        <taxon>Meripilaceae</taxon>
        <taxon>Meripilus</taxon>
    </lineage>
</organism>
<feature type="transmembrane region" description="Helical" evidence="14">
    <location>
        <begin position="129"/>
        <end position="152"/>
    </location>
</feature>
<evidence type="ECO:0000256" key="14">
    <source>
        <dbReference type="RuleBase" id="RU366005"/>
    </source>
</evidence>
<evidence type="ECO:0000256" key="3">
    <source>
        <dbReference type="ARBA" id="ARBA00022692"/>
    </source>
</evidence>
<dbReference type="FunFam" id="3.30.2010.10:FF:000002">
    <property type="entry name" value="CAAX prenyl protease"/>
    <property type="match status" value="1"/>
</dbReference>
<keyword evidence="9 14" id="KW-0482">Metalloprotease</keyword>
<comment type="catalytic activity">
    <reaction evidence="11 14">
        <text>Hydrolyzes the peptide bond -P2-(S-farnesyl or geranylgeranyl)C-P1'-P2'-P3'-COOH where P1' and P2' are amino acids with aliphatic side chains and P3' is any C-terminal residue.</text>
        <dbReference type="EC" id="3.4.24.84"/>
    </reaction>
</comment>
<evidence type="ECO:0000256" key="8">
    <source>
        <dbReference type="ARBA" id="ARBA00022989"/>
    </source>
</evidence>
<dbReference type="Pfam" id="PF16491">
    <property type="entry name" value="Peptidase_M48_N"/>
    <property type="match status" value="1"/>
</dbReference>
<dbReference type="CDD" id="cd07343">
    <property type="entry name" value="M48A_Zmpste24p_like"/>
    <property type="match status" value="1"/>
</dbReference>
<feature type="domain" description="Peptidase M48" evidence="15">
    <location>
        <begin position="234"/>
        <end position="302"/>
    </location>
</feature>
<evidence type="ECO:0000259" key="16">
    <source>
        <dbReference type="Pfam" id="PF16491"/>
    </source>
</evidence>
<keyword evidence="4 13" id="KW-0479">Metal-binding</keyword>
<evidence type="ECO:0000256" key="7">
    <source>
        <dbReference type="ARBA" id="ARBA00022833"/>
    </source>
</evidence>
<evidence type="ECO:0000313" key="17">
    <source>
        <dbReference type="EMBL" id="KAJ3486082.1"/>
    </source>
</evidence>
<dbReference type="GO" id="GO:0005789">
    <property type="term" value="C:endoplasmic reticulum membrane"/>
    <property type="evidence" value="ECO:0007669"/>
    <property type="project" value="UniProtKB-SubCell"/>
</dbReference>
<evidence type="ECO:0000313" key="18">
    <source>
        <dbReference type="Proteomes" id="UP001212997"/>
    </source>
</evidence>
<feature type="transmembrane region" description="Helical" evidence="14">
    <location>
        <begin position="172"/>
        <end position="194"/>
    </location>
</feature>
<dbReference type="PANTHER" id="PTHR10120">
    <property type="entry name" value="CAAX PRENYL PROTEASE 1"/>
    <property type="match status" value="1"/>
</dbReference>
<keyword evidence="18" id="KW-1185">Reference proteome</keyword>
<comment type="similarity">
    <text evidence="12 14">Belongs to the peptidase M48A family.</text>
</comment>
<keyword evidence="5 14" id="KW-0378">Hydrolase</keyword>
<dbReference type="Pfam" id="PF01435">
    <property type="entry name" value="Peptidase_M48"/>
    <property type="match status" value="2"/>
</dbReference>
<dbReference type="GO" id="GO:0004222">
    <property type="term" value="F:metalloendopeptidase activity"/>
    <property type="evidence" value="ECO:0007669"/>
    <property type="project" value="UniProtKB-UniRule"/>
</dbReference>
<evidence type="ECO:0000256" key="5">
    <source>
        <dbReference type="ARBA" id="ARBA00022801"/>
    </source>
</evidence>
<dbReference type="EC" id="3.4.24.84" evidence="14"/>
<keyword evidence="3 14" id="KW-0812">Transmembrane</keyword>
<evidence type="ECO:0000256" key="2">
    <source>
        <dbReference type="ARBA" id="ARBA00022670"/>
    </source>
</evidence>
<accession>A0AAD5V529</accession>
<dbReference type="InterPro" id="IPR027057">
    <property type="entry name" value="CAXX_Prtase_1"/>
</dbReference>
<keyword evidence="6 14" id="KW-0256">Endoplasmic reticulum</keyword>
<comment type="function">
    <text evidence="14">Proteolytically removes the C-terminal three residues of farnesylated proteins.</text>
</comment>
<evidence type="ECO:0000256" key="9">
    <source>
        <dbReference type="ARBA" id="ARBA00023049"/>
    </source>
</evidence>
<dbReference type="GO" id="GO:0071586">
    <property type="term" value="P:CAAX-box protein processing"/>
    <property type="evidence" value="ECO:0007669"/>
    <property type="project" value="UniProtKB-UniRule"/>
</dbReference>
<keyword evidence="2 14" id="KW-0645">Protease</keyword>
<dbReference type="EMBL" id="JANAWD010000132">
    <property type="protein sequence ID" value="KAJ3486082.1"/>
    <property type="molecule type" value="Genomic_DNA"/>
</dbReference>
<proteinExistence type="inferred from homology"/>
<evidence type="ECO:0000256" key="12">
    <source>
        <dbReference type="ARBA" id="ARBA00060927"/>
    </source>
</evidence>
<reference evidence="17" key="1">
    <citation type="submission" date="2022-07" db="EMBL/GenBank/DDBJ databases">
        <title>Genome Sequence of Physisporinus lineatus.</title>
        <authorList>
            <person name="Buettner E."/>
        </authorList>
    </citation>
    <scope>NUCLEOTIDE SEQUENCE</scope>
    <source>
        <strain evidence="17">VT162</strain>
    </source>
</reference>
<feature type="domain" description="Peptidase M48" evidence="15">
    <location>
        <begin position="306"/>
        <end position="392"/>
    </location>
</feature>
<dbReference type="Proteomes" id="UP001212997">
    <property type="component" value="Unassembled WGS sequence"/>
</dbReference>
<evidence type="ECO:0000256" key="6">
    <source>
        <dbReference type="ARBA" id="ARBA00022824"/>
    </source>
</evidence>
<keyword evidence="7 13" id="KW-0862">Zinc</keyword>
<evidence type="ECO:0000256" key="10">
    <source>
        <dbReference type="ARBA" id="ARBA00023136"/>
    </source>
</evidence>
<comment type="caution">
    <text evidence="14">Lacks conserved residue(s) required for the propagation of feature annotation.</text>
</comment>
<feature type="transmembrane region" description="Helical" evidence="14">
    <location>
        <begin position="26"/>
        <end position="45"/>
    </location>
</feature>
<dbReference type="Gene3D" id="3.30.2010.10">
    <property type="entry name" value="Metalloproteases ('zincins'), catalytic domain"/>
    <property type="match status" value="1"/>
</dbReference>
<gene>
    <name evidence="17" type="ORF">NLI96_g4488</name>
</gene>
<dbReference type="InterPro" id="IPR001915">
    <property type="entry name" value="Peptidase_M48"/>
</dbReference>
<comment type="caution">
    <text evidence="17">The sequence shown here is derived from an EMBL/GenBank/DDBJ whole genome shotgun (WGS) entry which is preliminary data.</text>
</comment>
<keyword evidence="8 14" id="KW-1133">Transmembrane helix</keyword>
<feature type="binding site" evidence="13">
    <location>
        <position position="326"/>
    </location>
    <ligand>
        <name>Zn(2+)</name>
        <dbReference type="ChEBI" id="CHEBI:29105"/>
        <note>catalytic</note>
    </ligand>
</feature>
<dbReference type="InterPro" id="IPR032456">
    <property type="entry name" value="Peptidase_M48_N"/>
</dbReference>
<dbReference type="AlphaFoldDB" id="A0AAD5V529"/>
<name>A0AAD5V529_9APHY</name>
<protein>
    <recommendedName>
        <fullName evidence="14">CAAX prenyl protease</fullName>
        <ecNumber evidence="14">3.4.24.84</ecNumber>
    </recommendedName>
</protein>